<evidence type="ECO:0000313" key="13">
    <source>
        <dbReference type="Ensembl" id="ENSATEP00000009392.1"/>
    </source>
</evidence>
<evidence type="ECO:0000256" key="6">
    <source>
        <dbReference type="ARBA" id="ARBA00022729"/>
    </source>
</evidence>
<dbReference type="Ensembl" id="ENSATET00000009552.3">
    <property type="protein sequence ID" value="ENSATEP00000009392.1"/>
    <property type="gene ID" value="ENSATEG00000006615.3"/>
</dbReference>
<accession>A0A3Q1HKP3</accession>
<feature type="domain" description="NTR" evidence="12">
    <location>
        <begin position="230"/>
        <end position="388"/>
    </location>
</feature>
<reference evidence="13" key="1">
    <citation type="submission" date="2021-04" db="EMBL/GenBank/DDBJ databases">
        <authorList>
            <consortium name="Wellcome Sanger Institute Data Sharing"/>
        </authorList>
    </citation>
    <scope>NUCLEOTIDE SEQUENCE [LARGE SCALE GENOMIC DNA]</scope>
</reference>
<keyword evidence="8 9" id="KW-1015">Disulfide bond</keyword>
<proteinExistence type="inferred from homology"/>
<dbReference type="PANTHER" id="PTHR11309:SF149">
    <property type="entry name" value="SECRETED FRIZZLED-RELATED PROTEIN 2-LIKE"/>
    <property type="match status" value="1"/>
</dbReference>
<dbReference type="GeneTree" id="ENSGT00940000156432"/>
<dbReference type="InterPro" id="IPR015526">
    <property type="entry name" value="Frizzled/SFRP"/>
</dbReference>
<dbReference type="InterPro" id="IPR036790">
    <property type="entry name" value="Frizzled_dom_sf"/>
</dbReference>
<dbReference type="PROSITE" id="PS50189">
    <property type="entry name" value="NTR"/>
    <property type="match status" value="1"/>
</dbReference>
<dbReference type="InterPro" id="IPR008993">
    <property type="entry name" value="TIMP-like_OB-fold"/>
</dbReference>
<evidence type="ECO:0000259" key="12">
    <source>
        <dbReference type="PROSITE" id="PS50189"/>
    </source>
</evidence>
<keyword evidence="4" id="KW-0964">Secreted</keyword>
<dbReference type="InterPro" id="IPR020067">
    <property type="entry name" value="Frizzled_dom"/>
</dbReference>
<evidence type="ECO:0000256" key="7">
    <source>
        <dbReference type="ARBA" id="ARBA00022782"/>
    </source>
</evidence>
<evidence type="ECO:0000256" key="8">
    <source>
        <dbReference type="ARBA" id="ARBA00023157"/>
    </source>
</evidence>
<dbReference type="GO" id="GO:0017147">
    <property type="term" value="F:Wnt-protein binding"/>
    <property type="evidence" value="ECO:0007669"/>
    <property type="project" value="TreeGrafter"/>
</dbReference>
<comment type="similarity">
    <text evidence="2">Belongs to the secreted frizzled-related protein (sFRP) family.</text>
</comment>
<keyword evidence="6" id="KW-0732">Signal</keyword>
<dbReference type="InParanoid" id="A0A3Q1HKP3"/>
<dbReference type="GO" id="GO:0030154">
    <property type="term" value="P:cell differentiation"/>
    <property type="evidence" value="ECO:0007669"/>
    <property type="project" value="UniProtKB-KW"/>
</dbReference>
<evidence type="ECO:0008006" key="15">
    <source>
        <dbReference type="Google" id="ProtNLM"/>
    </source>
</evidence>
<evidence type="ECO:0000256" key="5">
    <source>
        <dbReference type="ARBA" id="ARBA00022687"/>
    </source>
</evidence>
<sequence>MGCDDDWEAPALSFTPRFLHTSLFTATDRSSPGSSSRSTFSLCSLVGTKTMSVFLLSCFLLLGASHASDTGAPAQLGSPSLGFSSSVRSVCKPIPNTLSLCHGIGYRHMRIPNLLGHDSLKEAQQQSAAWLPLISKLCHRDTKKFLCSLFAPVCLPELGGPVSPCRSLCEAVRDGCVPVMSAFGFPWPEMFNCSRFPRGTQLCIPVTGEQEPRTAEEVKHEEALKGSVICDACSLATEGETDVQENFCHSPYAFKMRLGSVSTVGRDRQLVPTARSRILRWAGGDADRAEGIGGAMAHSALWLQEGGSCTCPGLDSAETSEQRGSKEERMNKRQAKDGGKEGSGAHGEWYLALAQAEEGRLVLTRLMRWTRGDKELKKFIRALLKQSCPEL</sequence>
<dbReference type="PANTHER" id="PTHR11309">
    <property type="entry name" value="FRIZZLED"/>
    <property type="match status" value="1"/>
</dbReference>
<dbReference type="OrthoDB" id="5985572at2759"/>
<evidence type="ECO:0000256" key="10">
    <source>
        <dbReference type="SAM" id="MobiDB-lite"/>
    </source>
</evidence>
<feature type="region of interest" description="Disordered" evidence="10">
    <location>
        <begin position="313"/>
        <end position="343"/>
    </location>
</feature>
<evidence type="ECO:0000256" key="3">
    <source>
        <dbReference type="ARBA" id="ARBA00022473"/>
    </source>
</evidence>
<dbReference type="Proteomes" id="UP000265040">
    <property type="component" value="Chromosome 13"/>
</dbReference>
<name>A0A3Q1HKP3_ANATE</name>
<keyword evidence="3" id="KW-0217">Developmental protein</keyword>
<dbReference type="InterPro" id="IPR001134">
    <property type="entry name" value="Netrin_domain"/>
</dbReference>
<protein>
    <recommendedName>
        <fullName evidence="15">FZ domain-containing protein</fullName>
    </recommendedName>
</protein>
<comment type="caution">
    <text evidence="9">Lacks conserved residue(s) required for the propagation of feature annotation.</text>
</comment>
<reference evidence="13" key="3">
    <citation type="submission" date="2025-09" db="UniProtKB">
        <authorList>
            <consortium name="Ensembl"/>
        </authorList>
    </citation>
    <scope>IDENTIFICATION</scope>
</reference>
<dbReference type="GO" id="GO:0005615">
    <property type="term" value="C:extracellular space"/>
    <property type="evidence" value="ECO:0007669"/>
    <property type="project" value="TreeGrafter"/>
</dbReference>
<evidence type="ECO:0000256" key="4">
    <source>
        <dbReference type="ARBA" id="ARBA00022525"/>
    </source>
</evidence>
<feature type="disulfide bond" evidence="9">
    <location>
        <begin position="101"/>
        <end position="147"/>
    </location>
</feature>
<dbReference type="OMA" id="VSKLCHR"/>
<keyword evidence="14" id="KW-1185">Reference proteome</keyword>
<feature type="domain" description="FZ" evidence="11">
    <location>
        <begin position="86"/>
        <end position="206"/>
    </location>
</feature>
<dbReference type="CTD" id="100538205"/>
<evidence type="ECO:0000256" key="9">
    <source>
        <dbReference type="PROSITE-ProRule" id="PRU00090"/>
    </source>
</evidence>
<keyword evidence="7" id="KW-0221">Differentiation</keyword>
<evidence type="ECO:0000313" key="14">
    <source>
        <dbReference type="Proteomes" id="UP000265040"/>
    </source>
</evidence>
<organism evidence="13 14">
    <name type="scientific">Anabas testudineus</name>
    <name type="common">Climbing perch</name>
    <name type="synonym">Anthias testudineus</name>
    <dbReference type="NCBI Taxonomy" id="64144"/>
    <lineage>
        <taxon>Eukaryota</taxon>
        <taxon>Metazoa</taxon>
        <taxon>Chordata</taxon>
        <taxon>Craniata</taxon>
        <taxon>Vertebrata</taxon>
        <taxon>Euteleostomi</taxon>
        <taxon>Actinopterygii</taxon>
        <taxon>Neopterygii</taxon>
        <taxon>Teleostei</taxon>
        <taxon>Neoteleostei</taxon>
        <taxon>Acanthomorphata</taxon>
        <taxon>Anabantaria</taxon>
        <taxon>Anabantiformes</taxon>
        <taxon>Anabantoidei</taxon>
        <taxon>Anabantidae</taxon>
        <taxon>Anabas</taxon>
    </lineage>
</organism>
<dbReference type="GO" id="GO:0035567">
    <property type="term" value="P:non-canonical Wnt signaling pathway"/>
    <property type="evidence" value="ECO:0007669"/>
    <property type="project" value="TreeGrafter"/>
</dbReference>
<dbReference type="GeneID" id="113172616"/>
<dbReference type="FunFam" id="1.10.2000.10:FF:000001">
    <property type="entry name" value="secreted frizzled-related protein 2"/>
    <property type="match status" value="1"/>
</dbReference>
<dbReference type="Gene3D" id="1.10.2000.10">
    <property type="entry name" value="Frizzled cysteine-rich domain"/>
    <property type="match status" value="1"/>
</dbReference>
<dbReference type="AlphaFoldDB" id="A0A3Q1HKP3"/>
<keyword evidence="5" id="KW-0879">Wnt signaling pathway</keyword>
<feature type="compositionally biased region" description="Basic and acidic residues" evidence="10">
    <location>
        <begin position="320"/>
        <end position="340"/>
    </location>
</feature>
<dbReference type="GO" id="GO:0060070">
    <property type="term" value="P:canonical Wnt signaling pathway"/>
    <property type="evidence" value="ECO:0007669"/>
    <property type="project" value="TreeGrafter"/>
</dbReference>
<dbReference type="SUPFAM" id="SSF50242">
    <property type="entry name" value="TIMP-like"/>
    <property type="match status" value="1"/>
</dbReference>
<evidence type="ECO:0000256" key="2">
    <source>
        <dbReference type="ARBA" id="ARBA00010054"/>
    </source>
</evidence>
<comment type="subcellular location">
    <subcellularLocation>
        <location evidence="1">Secreted</location>
    </subcellularLocation>
</comment>
<dbReference type="SUPFAM" id="SSF63501">
    <property type="entry name" value="Frizzled cysteine-rich domain"/>
    <property type="match status" value="1"/>
</dbReference>
<feature type="disulfide bond" evidence="9">
    <location>
        <begin position="138"/>
        <end position="176"/>
    </location>
</feature>
<evidence type="ECO:0000256" key="1">
    <source>
        <dbReference type="ARBA" id="ARBA00004613"/>
    </source>
</evidence>
<evidence type="ECO:0000259" key="11">
    <source>
        <dbReference type="PROSITE" id="PS50038"/>
    </source>
</evidence>
<dbReference type="PROSITE" id="PS50038">
    <property type="entry name" value="FZ"/>
    <property type="match status" value="1"/>
</dbReference>
<feature type="disulfide bond" evidence="9">
    <location>
        <begin position="169"/>
        <end position="193"/>
    </location>
</feature>
<dbReference type="Pfam" id="PF01392">
    <property type="entry name" value="Fz"/>
    <property type="match status" value="1"/>
</dbReference>
<dbReference type="STRING" id="64144.ENSATEP00000009392"/>
<reference evidence="13" key="2">
    <citation type="submission" date="2025-08" db="UniProtKB">
        <authorList>
            <consortium name="Ensembl"/>
        </authorList>
    </citation>
    <scope>IDENTIFICATION</scope>
</reference>
<dbReference type="RefSeq" id="XP_026231358.1">
    <property type="nucleotide sequence ID" value="XM_026375573.1"/>
</dbReference>
<dbReference type="SMART" id="SM00063">
    <property type="entry name" value="FRI"/>
    <property type="match status" value="1"/>
</dbReference>